<feature type="compositionally biased region" description="Polar residues" evidence="1">
    <location>
        <begin position="22"/>
        <end position="36"/>
    </location>
</feature>
<dbReference type="AlphaFoldDB" id="A0A2Z6NNT3"/>
<sequence length="102" mass="11539">MPFQKHPLSNLKKDVETIVTTRTPLIQKQRSSQTAGKTKHKHHQGDNVAITSPVLIHIRHQSPTAEIAMSRKVRGRNTHDNKHSPPESFNFIIVLSSFDLLS</sequence>
<protein>
    <submittedName>
        <fullName evidence="2">Uncharacterized protein</fullName>
    </submittedName>
</protein>
<evidence type="ECO:0000313" key="2">
    <source>
        <dbReference type="EMBL" id="GAU46018.1"/>
    </source>
</evidence>
<accession>A0A2Z6NNT3</accession>
<dbReference type="EMBL" id="DF974170">
    <property type="protein sequence ID" value="GAU46018.1"/>
    <property type="molecule type" value="Genomic_DNA"/>
</dbReference>
<gene>
    <name evidence="2" type="ORF">TSUD_95940</name>
</gene>
<dbReference type="Proteomes" id="UP000242715">
    <property type="component" value="Unassembled WGS sequence"/>
</dbReference>
<evidence type="ECO:0000313" key="3">
    <source>
        <dbReference type="Proteomes" id="UP000242715"/>
    </source>
</evidence>
<keyword evidence="3" id="KW-1185">Reference proteome</keyword>
<feature type="region of interest" description="Disordered" evidence="1">
    <location>
        <begin position="22"/>
        <end position="52"/>
    </location>
</feature>
<name>A0A2Z6NNT3_TRISU</name>
<reference evidence="3" key="1">
    <citation type="journal article" date="2017" name="Front. Plant Sci.">
        <title>Climate Clever Clovers: New Paradigm to Reduce the Environmental Footprint of Ruminants by Breeding Low Methanogenic Forages Utilizing Haplotype Variation.</title>
        <authorList>
            <person name="Kaur P."/>
            <person name="Appels R."/>
            <person name="Bayer P.E."/>
            <person name="Keeble-Gagnere G."/>
            <person name="Wang J."/>
            <person name="Hirakawa H."/>
            <person name="Shirasawa K."/>
            <person name="Vercoe P."/>
            <person name="Stefanova K."/>
            <person name="Durmic Z."/>
            <person name="Nichols P."/>
            <person name="Revell C."/>
            <person name="Isobe S.N."/>
            <person name="Edwards D."/>
            <person name="Erskine W."/>
        </authorList>
    </citation>
    <scope>NUCLEOTIDE SEQUENCE [LARGE SCALE GENOMIC DNA]</scope>
    <source>
        <strain evidence="3">cv. Daliak</strain>
    </source>
</reference>
<organism evidence="2 3">
    <name type="scientific">Trifolium subterraneum</name>
    <name type="common">Subterranean clover</name>
    <dbReference type="NCBI Taxonomy" id="3900"/>
    <lineage>
        <taxon>Eukaryota</taxon>
        <taxon>Viridiplantae</taxon>
        <taxon>Streptophyta</taxon>
        <taxon>Embryophyta</taxon>
        <taxon>Tracheophyta</taxon>
        <taxon>Spermatophyta</taxon>
        <taxon>Magnoliopsida</taxon>
        <taxon>eudicotyledons</taxon>
        <taxon>Gunneridae</taxon>
        <taxon>Pentapetalae</taxon>
        <taxon>rosids</taxon>
        <taxon>fabids</taxon>
        <taxon>Fabales</taxon>
        <taxon>Fabaceae</taxon>
        <taxon>Papilionoideae</taxon>
        <taxon>50 kb inversion clade</taxon>
        <taxon>NPAAA clade</taxon>
        <taxon>Hologalegina</taxon>
        <taxon>IRL clade</taxon>
        <taxon>Trifolieae</taxon>
        <taxon>Trifolium</taxon>
    </lineage>
</organism>
<evidence type="ECO:0000256" key="1">
    <source>
        <dbReference type="SAM" id="MobiDB-lite"/>
    </source>
</evidence>
<proteinExistence type="predicted"/>